<evidence type="ECO:0000313" key="1">
    <source>
        <dbReference type="EMBL" id="AKP80330.1"/>
    </source>
</evidence>
<dbReference type="AlphaFoldDB" id="A0A830PW92"/>
<dbReference type="EMBL" id="CP010587">
    <property type="protein sequence ID" value="AKP80330.1"/>
    <property type="molecule type" value="Genomic_DNA"/>
</dbReference>
<geneLocation type="plasmid" evidence="1 2">
    <name>p1</name>
</geneLocation>
<reference evidence="1 2" key="1">
    <citation type="submission" date="2015-01" db="EMBL/GenBank/DDBJ databases">
        <title>Genome sequence of bacillus megaterium Q3.</title>
        <authorList>
            <person name="Wang Y."/>
            <person name="Luo K."/>
            <person name="Bai L."/>
            <person name="Luo F."/>
        </authorList>
    </citation>
    <scope>NUCLEOTIDE SEQUENCE [LARGE SCALE GENOMIC DNA]</scope>
    <source>
        <strain evidence="1 2">Q3</strain>
        <plasmid evidence="1 2">p1</plasmid>
    </source>
</reference>
<gene>
    <name evidence="1" type="ORF">AS52_05432</name>
</gene>
<keyword evidence="1" id="KW-0614">Plasmid</keyword>
<sequence length="247" mass="26871">MKKSRKRKYRYNYSYSVQSQGDPSVNVYGIFTPGSAPSDSNGRQNRFNRDIASANQIWNSGGECNINFISQPIIEVNTVIDATNLSTNEAFRGPVENLINQVKQMNGNQPGIYVVYTSGNDFASPSGNSRPIGVGGVIIENFRVENGVPQFTLFGSIALSNRALSAPFAFAHEAGHALFTQLNNQPVNNVFMFESIDPTGPFIDSAGNIDTAHSNLTGNLMAPILPNSTPTINPLQCQKASMSRIFQ</sequence>
<proteinExistence type="predicted"/>
<accession>A0A830PW92</accession>
<protein>
    <submittedName>
        <fullName evidence="1">Uncharacterized protein</fullName>
    </submittedName>
</protein>
<dbReference type="RefSeq" id="WP_049166428.1">
    <property type="nucleotide sequence ID" value="NZ_CP010587.1"/>
</dbReference>
<name>A0A830PW92_PRIMG</name>
<dbReference type="Proteomes" id="UP000036410">
    <property type="component" value="Plasmid p1"/>
</dbReference>
<evidence type="ECO:0000313" key="2">
    <source>
        <dbReference type="Proteomes" id="UP000036410"/>
    </source>
</evidence>
<organism evidence="1 2">
    <name type="scientific">Priestia megaterium Q3</name>
    <dbReference type="NCBI Taxonomy" id="1452722"/>
    <lineage>
        <taxon>Bacteria</taxon>
        <taxon>Bacillati</taxon>
        <taxon>Bacillota</taxon>
        <taxon>Bacilli</taxon>
        <taxon>Bacillales</taxon>
        <taxon>Bacillaceae</taxon>
        <taxon>Priestia</taxon>
    </lineage>
</organism>